<reference evidence="12 13" key="1">
    <citation type="journal article" date="2011" name="Proc. Natl. Acad. Sci. U.S.A.">
        <title>Evolutionary erosion of yeast sex chromosomes by mating-type switching accidents.</title>
        <authorList>
            <person name="Gordon J.L."/>
            <person name="Armisen D."/>
            <person name="Proux-Wera E."/>
            <person name="Oheigeartaigh S.S."/>
            <person name="Byrne K.P."/>
            <person name="Wolfe K.H."/>
        </authorList>
    </citation>
    <scope>NUCLEOTIDE SEQUENCE [LARGE SCALE GENOMIC DNA]</scope>
    <source>
        <strain evidence="13">ATCC 24235 / CBS 4417 / NBRC 1672 / NRRL Y-8282 / UCD 70-5</strain>
    </source>
</reference>
<dbReference type="GeneID" id="11535420"/>
<dbReference type="Gene3D" id="1.10.442.10">
    <property type="entry name" value="Cytochrome c oxidase subunit IV"/>
    <property type="match status" value="1"/>
</dbReference>
<evidence type="ECO:0000256" key="4">
    <source>
        <dbReference type="ARBA" id="ARBA00022692"/>
    </source>
</evidence>
<organism evidence="12 13">
    <name type="scientific">Tetrapisispora phaffii (strain ATCC 24235 / CBS 4417 / NBRC 1672 / NRRL Y-8282 / UCD 70-5)</name>
    <name type="common">Yeast</name>
    <name type="synonym">Fabospora phaffii</name>
    <dbReference type="NCBI Taxonomy" id="1071381"/>
    <lineage>
        <taxon>Eukaryota</taxon>
        <taxon>Fungi</taxon>
        <taxon>Dikarya</taxon>
        <taxon>Ascomycota</taxon>
        <taxon>Saccharomycotina</taxon>
        <taxon>Saccharomycetes</taxon>
        <taxon>Saccharomycetales</taxon>
        <taxon>Saccharomycetaceae</taxon>
        <taxon>Tetrapisispora</taxon>
    </lineage>
</organism>
<dbReference type="PANTHER" id="PTHR10707">
    <property type="entry name" value="CYTOCHROME C OXIDASE SUBUNIT IV"/>
    <property type="match status" value="1"/>
</dbReference>
<gene>
    <name evidence="12" type="primary">TPHA0F01210</name>
    <name evidence="12" type="ordered locus">TPHA_0F01210</name>
</gene>
<evidence type="ECO:0000256" key="6">
    <source>
        <dbReference type="ARBA" id="ARBA00022946"/>
    </source>
</evidence>
<keyword evidence="9" id="KW-0496">Mitochondrion</keyword>
<accession>G8BV24</accession>
<dbReference type="OrthoDB" id="186013at2759"/>
<dbReference type="GO" id="GO:0006123">
    <property type="term" value="P:mitochondrial electron transport, cytochrome c to oxygen"/>
    <property type="evidence" value="ECO:0007669"/>
    <property type="project" value="InterPro"/>
</dbReference>
<dbReference type="FunFam" id="1.10.442.10:FF:000002">
    <property type="entry name" value="Cytochrome c oxidase subunit V"/>
    <property type="match status" value="1"/>
</dbReference>
<comment type="subcellular location">
    <subcellularLocation>
        <location evidence="1">Mitochondrion inner membrane</location>
        <topology evidence="1">Single-pass membrane protein</topology>
    </subcellularLocation>
</comment>
<dbReference type="STRING" id="1071381.G8BV24"/>
<dbReference type="KEGG" id="tpf:TPHA_0F01210"/>
<evidence type="ECO:0000256" key="9">
    <source>
        <dbReference type="ARBA" id="ARBA00023128"/>
    </source>
</evidence>
<dbReference type="GO" id="GO:0016491">
    <property type="term" value="F:oxidoreductase activity"/>
    <property type="evidence" value="ECO:0007669"/>
    <property type="project" value="UniProtKB-KW"/>
</dbReference>
<dbReference type="InterPro" id="IPR004203">
    <property type="entry name" value="Cyt_c_oxidase_su4_fam"/>
</dbReference>
<keyword evidence="7 11" id="KW-1133">Transmembrane helix</keyword>
<dbReference type="Proteomes" id="UP000005666">
    <property type="component" value="Chromosome 6"/>
</dbReference>
<dbReference type="PANTHER" id="PTHR10707:SF10">
    <property type="entry name" value="CYTOCHROME C OXIDASE SUBUNIT 4"/>
    <property type="match status" value="1"/>
</dbReference>
<keyword evidence="4 11" id="KW-0812">Transmembrane</keyword>
<protein>
    <recommendedName>
        <fullName evidence="14">Cytochrome c oxidase subunit IV</fullName>
    </recommendedName>
</protein>
<dbReference type="GO" id="GO:0005743">
    <property type="term" value="C:mitochondrial inner membrane"/>
    <property type="evidence" value="ECO:0007669"/>
    <property type="project" value="UniProtKB-SubCell"/>
</dbReference>
<dbReference type="CDD" id="cd00922">
    <property type="entry name" value="Cyt_c_Oxidase_IV"/>
    <property type="match status" value="1"/>
</dbReference>
<evidence type="ECO:0000256" key="5">
    <source>
        <dbReference type="ARBA" id="ARBA00022792"/>
    </source>
</evidence>
<dbReference type="GO" id="GO:0004129">
    <property type="term" value="F:cytochrome-c oxidase activity"/>
    <property type="evidence" value="ECO:0007669"/>
    <property type="project" value="EnsemblFungi"/>
</dbReference>
<evidence type="ECO:0000313" key="12">
    <source>
        <dbReference type="EMBL" id="CCE63606.1"/>
    </source>
</evidence>
<evidence type="ECO:0000256" key="2">
    <source>
        <dbReference type="ARBA" id="ARBA00004673"/>
    </source>
</evidence>
<dbReference type="GO" id="GO:0045277">
    <property type="term" value="C:respiratory chain complex IV"/>
    <property type="evidence" value="ECO:0007669"/>
    <property type="project" value="EnsemblFungi"/>
</dbReference>
<evidence type="ECO:0000256" key="8">
    <source>
        <dbReference type="ARBA" id="ARBA00023002"/>
    </source>
</evidence>
<dbReference type="OMA" id="YVIHLFA"/>
<evidence type="ECO:0000256" key="3">
    <source>
        <dbReference type="ARBA" id="ARBA00008135"/>
    </source>
</evidence>
<keyword evidence="6" id="KW-0809">Transit peptide</keyword>
<evidence type="ECO:0000256" key="7">
    <source>
        <dbReference type="ARBA" id="ARBA00022989"/>
    </source>
</evidence>
<dbReference type="HOGENOM" id="CLU_070101_2_0_1"/>
<keyword evidence="13" id="KW-1185">Reference proteome</keyword>
<evidence type="ECO:0000313" key="13">
    <source>
        <dbReference type="Proteomes" id="UP000005666"/>
    </source>
</evidence>
<keyword evidence="8" id="KW-0560">Oxidoreductase</keyword>
<name>G8BV24_TETPH</name>
<dbReference type="RefSeq" id="XP_003686040.1">
    <property type="nucleotide sequence ID" value="XM_003685992.1"/>
</dbReference>
<proteinExistence type="inferred from homology"/>
<keyword evidence="5" id="KW-0999">Mitochondrion inner membrane</keyword>
<sequence>MLRSSFSSITHIAQRRLIQSHALSKASIAELQNRWESMPPSEQNSIVSKLAARQKLPWTQLTEEEKKAAWYISYGEWGPRRPVLAKGEGVFVTKGVIIGLLISFGVFAGVRELARDDPRTMTKEWQLKSNEYLQSVNANPWTGHDQVQSK</sequence>
<evidence type="ECO:0008006" key="14">
    <source>
        <dbReference type="Google" id="ProtNLM"/>
    </source>
</evidence>
<dbReference type="eggNOG" id="KOG4075">
    <property type="taxonomic scope" value="Eukaryota"/>
</dbReference>
<comment type="similarity">
    <text evidence="3">Belongs to the cytochrome c oxidase IV family.</text>
</comment>
<feature type="transmembrane region" description="Helical" evidence="11">
    <location>
        <begin position="91"/>
        <end position="110"/>
    </location>
</feature>
<dbReference type="InterPro" id="IPR036639">
    <property type="entry name" value="Cyt_c_oxidase_su4_sf"/>
</dbReference>
<dbReference type="Pfam" id="PF02936">
    <property type="entry name" value="COX4"/>
    <property type="match status" value="1"/>
</dbReference>
<evidence type="ECO:0000256" key="11">
    <source>
        <dbReference type="SAM" id="Phobius"/>
    </source>
</evidence>
<dbReference type="SUPFAM" id="SSF81406">
    <property type="entry name" value="Mitochondrial cytochrome c oxidase subunit IV"/>
    <property type="match status" value="1"/>
</dbReference>
<keyword evidence="10 11" id="KW-0472">Membrane</keyword>
<comment type="pathway">
    <text evidence="2">Energy metabolism; oxidative phosphorylation.</text>
</comment>
<evidence type="ECO:0000256" key="1">
    <source>
        <dbReference type="ARBA" id="ARBA00004434"/>
    </source>
</evidence>
<dbReference type="AlphaFoldDB" id="G8BV24"/>
<evidence type="ECO:0000256" key="10">
    <source>
        <dbReference type="ARBA" id="ARBA00023136"/>
    </source>
</evidence>
<dbReference type="EMBL" id="HE612861">
    <property type="protein sequence ID" value="CCE63606.1"/>
    <property type="molecule type" value="Genomic_DNA"/>
</dbReference>